<proteinExistence type="predicted"/>
<dbReference type="AlphaFoldDB" id="A0A3B0IZQ0"/>
<reference evidence="1" key="1">
    <citation type="submission" date="2018-04" db="EMBL/GenBank/DDBJ databases">
        <authorList>
            <person name="Go L.Y."/>
            <person name="Mitchell J.A."/>
        </authorList>
    </citation>
    <scope>NUCLEOTIDE SEQUENCE</scope>
    <source>
        <strain evidence="1">WBAD</strain>
    </source>
</reference>
<organism evidence="1">
    <name type="scientific">Wolbachia endosymbiont of Aleurodicus dispersus</name>
    <dbReference type="NCBI Taxonomy" id="1288877"/>
    <lineage>
        <taxon>Bacteria</taxon>
        <taxon>Pseudomonadati</taxon>
        <taxon>Pseudomonadota</taxon>
        <taxon>Alphaproteobacteria</taxon>
        <taxon>Rickettsiales</taxon>
        <taxon>Anaplasmataceae</taxon>
        <taxon>Wolbachieae</taxon>
        <taxon>Wolbachia</taxon>
    </lineage>
</organism>
<name>A0A3B0IZQ0_9RICK</name>
<evidence type="ECO:0000313" key="1">
    <source>
        <dbReference type="EMBL" id="SPP33475.1"/>
    </source>
</evidence>
<gene>
    <name evidence="1" type="ORF">WBAD_1121</name>
</gene>
<sequence>MFSSVVGGGVEQILDMEISEFILWSKLAREFKCVRQEKWVEFSW</sequence>
<protein>
    <submittedName>
        <fullName evidence="1">Uncharacterized protein</fullName>
    </submittedName>
</protein>
<accession>A0A3B0IZQ0</accession>
<dbReference type="EMBL" id="OUNE01000201">
    <property type="protein sequence ID" value="SPP33475.1"/>
    <property type="molecule type" value="Genomic_DNA"/>
</dbReference>